<gene>
    <name evidence="1" type="ORF">METZ01_LOCUS186226</name>
</gene>
<organism evidence="1">
    <name type="scientific">marine metagenome</name>
    <dbReference type="NCBI Taxonomy" id="408172"/>
    <lineage>
        <taxon>unclassified sequences</taxon>
        <taxon>metagenomes</taxon>
        <taxon>ecological metagenomes</taxon>
    </lineage>
</organism>
<protein>
    <submittedName>
        <fullName evidence="1">Uncharacterized protein</fullName>
    </submittedName>
</protein>
<dbReference type="InterPro" id="IPR046070">
    <property type="entry name" value="DUF6029"/>
</dbReference>
<dbReference type="AlphaFoldDB" id="A0A382D5Q5"/>
<proteinExistence type="predicted"/>
<reference evidence="1" key="1">
    <citation type="submission" date="2018-05" db="EMBL/GenBank/DDBJ databases">
        <authorList>
            <person name="Lanie J.A."/>
            <person name="Ng W.-L."/>
            <person name="Kazmierczak K.M."/>
            <person name="Andrzejewski T.M."/>
            <person name="Davidsen T.M."/>
            <person name="Wayne K.J."/>
            <person name="Tettelin H."/>
            <person name="Glass J.I."/>
            <person name="Rusch D."/>
            <person name="Podicherti R."/>
            <person name="Tsui H.-C.T."/>
            <person name="Winkler M.E."/>
        </authorList>
    </citation>
    <scope>NUCLEOTIDE SEQUENCE</scope>
</reference>
<feature type="non-terminal residue" evidence="1">
    <location>
        <position position="594"/>
    </location>
</feature>
<dbReference type="EMBL" id="UINC01037616">
    <property type="protein sequence ID" value="SVB33372.1"/>
    <property type="molecule type" value="Genomic_DNA"/>
</dbReference>
<dbReference type="Pfam" id="PF19494">
    <property type="entry name" value="DUF6029"/>
    <property type="match status" value="1"/>
</dbReference>
<sequence>MSKPLLLFISFFITCLFAEDLSYNAAITSKFGDNYNFYTYTENRFDLNIFYKDFQSWIQYEYSNPPDIGFTMNDIRKFRIEYGHDNYTVKLGDIYEFWGRGLLLNQIDDQTTNFDNGIRGMFLGYENGLFTFNHINGNSNIWNFGNDLRIPEYKNSHNVSANQILFDLNSVSLGLSHLSSKENHEFSNLNFLRDSTFVLHNLKGIYGSWILDNVDLFVEYVDKVSTEKNNLYSDGPLDSLKSGHGVYLNFNIYWGNWGLSTEYKRYAFDKGQSSFTPDDYGNRIAFQAMPTLVREQNSTLLGRVAHQFNFNDERGVQVSLTGSILNLDVISQYAHLSRNEEWQSHLVRNDEPPPEIELDWVDTPLDGYLPGSNPSALPYWENYFEISGSQLNDNLYVRLGKGQNRDILQIMRYFKGEQQDRIINSFWEYDTVVTDFYGDEIIFIDSAEVFDTSFTDLYSVETKMWQESKSVTYPLELSYLFNNGYSVSINFEYQEKQLRNISKGNSDSLSTSDTLWVLIDPENSAANFTKYVNQNNIDTQFNRMFSLTIGKASKWSATLTHDQTNAFYGPTTVDPYYNPLEALIFGDLKYFTGK</sequence>
<accession>A0A382D5Q5</accession>
<name>A0A382D5Q5_9ZZZZ</name>
<evidence type="ECO:0000313" key="1">
    <source>
        <dbReference type="EMBL" id="SVB33372.1"/>
    </source>
</evidence>